<feature type="region of interest" description="Disordered" evidence="7">
    <location>
        <begin position="45"/>
        <end position="70"/>
    </location>
</feature>
<dbReference type="EMBL" id="SEYY01005898">
    <property type="protein sequence ID" value="KAB7503103.1"/>
    <property type="molecule type" value="Genomic_DNA"/>
</dbReference>
<feature type="transmembrane region" description="Helical" evidence="8">
    <location>
        <begin position="150"/>
        <end position="169"/>
    </location>
</feature>
<gene>
    <name evidence="9" type="ORF">Anas_10914</name>
</gene>
<sequence length="467" mass="52725">MSLFDLMFGSVPEISTVAAPYAPPINFNTSHVSPMVHHHIHDLTHENMEEEEEEEEEKTLPTNHSRHGGNKVLESNIRKHKYNHTYLDHIDEMPEELQDFINEHYNGNFVMESISPDANLTFMNGTNNVTMGEFDSWPQWKKTLDVVTKYVLTFNVLGTMLGMGCAIYWREVVSNMWPPIGILIGMVGQFIVLPATGFGFSVLFKLKPYEALGALIVSCSPGGSFSNFFTYWVEGDLALSIVMTACSSIIAFGGMPLNFWLYSSYYLGSKASDIVIPYMSIFKALAFICGPVVVGMVIRHFSQKIAKVITQIFSIVAYAGFIFVLVSWIFLYWKVFTTATPLIYAGAVLLPVTGFTAAYIVAFIFRRTHKICRTIGIETGSQNMPVALSIIFLSFDDQEATSKMLLFPTLYGIFMLVEIFGGIIVYYLVKLCMKRRKKKNEEANDYPLVYQARIENGTPIEKQRLND</sequence>
<evidence type="ECO:0000313" key="9">
    <source>
        <dbReference type="EMBL" id="KAB7503103.1"/>
    </source>
</evidence>
<feature type="transmembrane region" description="Helical" evidence="8">
    <location>
        <begin position="181"/>
        <end position="204"/>
    </location>
</feature>
<keyword evidence="4" id="KW-0769">Symport</keyword>
<keyword evidence="5 8" id="KW-1133">Transmembrane helix</keyword>
<dbReference type="InterPro" id="IPR004710">
    <property type="entry name" value="Bilac:Na_transpt"/>
</dbReference>
<evidence type="ECO:0000313" key="10">
    <source>
        <dbReference type="Proteomes" id="UP000326759"/>
    </source>
</evidence>
<dbReference type="OrthoDB" id="203097at2759"/>
<feature type="transmembrane region" description="Helical" evidence="8">
    <location>
        <begin position="343"/>
        <end position="365"/>
    </location>
</feature>
<dbReference type="Gene3D" id="1.20.1530.20">
    <property type="match status" value="1"/>
</dbReference>
<comment type="caution">
    <text evidence="9">The sequence shown here is derived from an EMBL/GenBank/DDBJ whole genome shotgun (WGS) entry which is preliminary data.</text>
</comment>
<feature type="transmembrane region" description="Helical" evidence="8">
    <location>
        <begin position="310"/>
        <end position="331"/>
    </location>
</feature>
<evidence type="ECO:0000256" key="2">
    <source>
        <dbReference type="ARBA" id="ARBA00006528"/>
    </source>
</evidence>
<dbReference type="InterPro" id="IPR002657">
    <property type="entry name" value="BilAc:Na_symport/Acr3"/>
</dbReference>
<accession>A0A5N5T8Y6</accession>
<evidence type="ECO:0000256" key="3">
    <source>
        <dbReference type="ARBA" id="ARBA00022692"/>
    </source>
</evidence>
<dbReference type="Pfam" id="PF01758">
    <property type="entry name" value="SBF"/>
    <property type="match status" value="1"/>
</dbReference>
<proteinExistence type="inferred from homology"/>
<dbReference type="InterPro" id="IPR038770">
    <property type="entry name" value="Na+/solute_symporter_sf"/>
</dbReference>
<comment type="similarity">
    <text evidence="2">Belongs to the bile acid:sodium symporter (BASS) (TC 2.A.28) family.</text>
</comment>
<keyword evidence="3 8" id="KW-0812">Transmembrane</keyword>
<evidence type="ECO:0000256" key="6">
    <source>
        <dbReference type="ARBA" id="ARBA00023136"/>
    </source>
</evidence>
<dbReference type="PANTHER" id="PTHR10361">
    <property type="entry name" value="SODIUM-BILE ACID COTRANSPORTER"/>
    <property type="match status" value="1"/>
</dbReference>
<keyword evidence="4" id="KW-0813">Transport</keyword>
<dbReference type="GO" id="GO:0008508">
    <property type="term" value="F:bile acid:sodium symporter activity"/>
    <property type="evidence" value="ECO:0007669"/>
    <property type="project" value="TreeGrafter"/>
</dbReference>
<feature type="transmembrane region" description="Helical" evidence="8">
    <location>
        <begin position="407"/>
        <end position="429"/>
    </location>
</feature>
<dbReference type="PANTHER" id="PTHR10361:SF28">
    <property type="entry name" value="P3 PROTEIN-RELATED"/>
    <property type="match status" value="1"/>
</dbReference>
<evidence type="ECO:0000256" key="7">
    <source>
        <dbReference type="SAM" id="MobiDB-lite"/>
    </source>
</evidence>
<evidence type="ECO:0000256" key="8">
    <source>
        <dbReference type="SAM" id="Phobius"/>
    </source>
</evidence>
<feature type="transmembrane region" description="Helical" evidence="8">
    <location>
        <begin position="237"/>
        <end position="262"/>
    </location>
</feature>
<name>A0A5N5T8Y6_9CRUS</name>
<feature type="compositionally biased region" description="Acidic residues" evidence="7">
    <location>
        <begin position="48"/>
        <end position="57"/>
    </location>
</feature>
<comment type="subcellular location">
    <subcellularLocation>
        <location evidence="1">Membrane</location>
        <topology evidence="1">Multi-pass membrane protein</topology>
    </subcellularLocation>
</comment>
<dbReference type="Proteomes" id="UP000326759">
    <property type="component" value="Unassembled WGS sequence"/>
</dbReference>
<feature type="transmembrane region" description="Helical" evidence="8">
    <location>
        <begin position="274"/>
        <end position="298"/>
    </location>
</feature>
<keyword evidence="6 8" id="KW-0472">Membrane</keyword>
<protein>
    <submittedName>
        <fullName evidence="9">Ileal sodium/bile acid cotransporter</fullName>
    </submittedName>
</protein>
<evidence type="ECO:0000256" key="5">
    <source>
        <dbReference type="ARBA" id="ARBA00022989"/>
    </source>
</evidence>
<dbReference type="AlphaFoldDB" id="A0A5N5T8Y6"/>
<reference evidence="9 10" key="1">
    <citation type="journal article" date="2019" name="PLoS Biol.">
        <title>Sex chromosomes control vertical transmission of feminizing Wolbachia symbionts in an isopod.</title>
        <authorList>
            <person name="Becking T."/>
            <person name="Chebbi M.A."/>
            <person name="Giraud I."/>
            <person name="Moumen B."/>
            <person name="Laverre T."/>
            <person name="Caubet Y."/>
            <person name="Peccoud J."/>
            <person name="Gilbert C."/>
            <person name="Cordaux R."/>
        </authorList>
    </citation>
    <scope>NUCLEOTIDE SEQUENCE [LARGE SCALE GENOMIC DNA]</scope>
    <source>
        <strain evidence="9">ANa2</strain>
        <tissue evidence="9">Whole body excluding digestive tract and cuticle</tissue>
    </source>
</reference>
<keyword evidence="10" id="KW-1185">Reference proteome</keyword>
<organism evidence="9 10">
    <name type="scientific">Armadillidium nasatum</name>
    <dbReference type="NCBI Taxonomy" id="96803"/>
    <lineage>
        <taxon>Eukaryota</taxon>
        <taxon>Metazoa</taxon>
        <taxon>Ecdysozoa</taxon>
        <taxon>Arthropoda</taxon>
        <taxon>Crustacea</taxon>
        <taxon>Multicrustacea</taxon>
        <taxon>Malacostraca</taxon>
        <taxon>Eumalacostraca</taxon>
        <taxon>Peracarida</taxon>
        <taxon>Isopoda</taxon>
        <taxon>Oniscidea</taxon>
        <taxon>Crinocheta</taxon>
        <taxon>Armadillidiidae</taxon>
        <taxon>Armadillidium</taxon>
    </lineage>
</organism>
<evidence type="ECO:0000256" key="1">
    <source>
        <dbReference type="ARBA" id="ARBA00004141"/>
    </source>
</evidence>
<evidence type="ECO:0000256" key="4">
    <source>
        <dbReference type="ARBA" id="ARBA00022847"/>
    </source>
</evidence>
<dbReference type="GO" id="GO:0016020">
    <property type="term" value="C:membrane"/>
    <property type="evidence" value="ECO:0007669"/>
    <property type="project" value="UniProtKB-SubCell"/>
</dbReference>